<dbReference type="InterPro" id="IPR003838">
    <property type="entry name" value="ABC3_permease_C"/>
</dbReference>
<sequence>MIRDLSLGLRLAVGGGRVSGQALLRLAMTTLGVALVVTVLLGAASVINVVDEQQQREAGQVPLTEPQSGVDPLYRLDWFIDAGEDYVQAVVVAPSGDNAPVPPGLDRIPDPGEVVASPAAAEFLASPEGRPAQARIDGTVVGEVGKPGLTTASDIVVYVGAPLEELRTAEDVEQVYGFGTERSGVELNVTTAALVTPLAVILLLPLLIFVTTASRMGAAQRERRLAALRLLGVSSRQVRRIAAAESLLGALAGLLAGGALFAVLRPLIGRVELFSLRFFPEDFTPPLPAAVAIAVLVPALAVGAAVFGLRRVVVEPLGVVRQGRTQRRRMGWRWTIAGLGAALMAATLFVEERSDTELVSIVLATGSGLLLVSVAALLPWAVERLVARLRGGSPAWQFAIRRLQLESGTASRVVSGLVVVLAGAIFVQTLVGAVGTQEPRGSRWQPTPAVAAELFLPAEHVTEAQHLLADTATITDTHHVVRATLESVDDSGEGAFVEIGDCAALATLADVGACADGDVFVVGTDEGADSADVERHAGEPMRFVDYTTDEPGYGPAWTVPGDARPVPSEKATRAVVGSVLATPGAFAGIEIPDAQQMLYVMGDGDRTATYEAAAVAISPLKWDVVMTSGPGMFETERLDEVTSTMKGLLLTASLFVLAVAALSLLLLSIEQIVERRRPLAALSASGVPLSVLARSALWQNIVPVAVGVVLAVGAGLAVTLPTLRYLGLDLRLDVGLVGMVCGAAVLAVLVATALSLPLLRQVTRLDALRSE</sequence>
<keyword evidence="3 6" id="KW-0812">Transmembrane</keyword>
<keyword evidence="5 6" id="KW-0472">Membrane</keyword>
<keyword evidence="4 6" id="KW-1133">Transmembrane helix</keyword>
<reference evidence="8 9" key="1">
    <citation type="submission" date="2011-11" db="EMBL/GenBank/DDBJ databases">
        <title>The Noncontiguous Finished sequence of Saccharomonospora cyanea NA-134.</title>
        <authorList>
            <consortium name="US DOE Joint Genome Institute"/>
            <person name="Lucas S."/>
            <person name="Han J."/>
            <person name="Lapidus A."/>
            <person name="Cheng J.-F."/>
            <person name="Goodwin L."/>
            <person name="Pitluck S."/>
            <person name="Peters L."/>
            <person name="Ovchinnikova G."/>
            <person name="Lu M."/>
            <person name="Detter J.C."/>
            <person name="Han C."/>
            <person name="Tapia R."/>
            <person name="Land M."/>
            <person name="Hauser L."/>
            <person name="Kyrpides N."/>
            <person name="Ivanova N."/>
            <person name="Pagani I."/>
            <person name="Brambilla E.-M."/>
            <person name="Klenk H.-P."/>
            <person name="Woyke T."/>
        </authorList>
    </citation>
    <scope>NUCLEOTIDE SEQUENCE [LARGE SCALE GENOMIC DNA]</scope>
    <source>
        <strain evidence="8 9">NA-134</strain>
    </source>
</reference>
<feature type="transmembrane region" description="Helical" evidence="6">
    <location>
        <begin position="330"/>
        <end position="349"/>
    </location>
</feature>
<dbReference type="EMBL" id="CM001440">
    <property type="protein sequence ID" value="EHR61422.1"/>
    <property type="molecule type" value="Genomic_DNA"/>
</dbReference>
<dbReference type="PANTHER" id="PTHR30287">
    <property type="entry name" value="MEMBRANE COMPONENT OF PREDICTED ABC SUPERFAMILY METABOLITE UPTAKE TRANSPORTER"/>
    <property type="match status" value="1"/>
</dbReference>
<dbReference type="PANTHER" id="PTHR30287:SF1">
    <property type="entry name" value="INNER MEMBRANE PROTEIN"/>
    <property type="match status" value="1"/>
</dbReference>
<feature type="domain" description="ABC3 transporter permease C-terminal" evidence="7">
    <location>
        <begin position="199"/>
        <end position="311"/>
    </location>
</feature>
<feature type="transmembrane region" description="Helical" evidence="6">
    <location>
        <begin position="192"/>
        <end position="214"/>
    </location>
</feature>
<dbReference type="InterPro" id="IPR038766">
    <property type="entry name" value="Membrane_comp_ABC_pdt"/>
</dbReference>
<dbReference type="RefSeq" id="WP_005456590.1">
    <property type="nucleotide sequence ID" value="NZ_CM001440.1"/>
</dbReference>
<keyword evidence="2" id="KW-1003">Cell membrane</keyword>
<feature type="transmembrane region" description="Helical" evidence="6">
    <location>
        <begin position="246"/>
        <end position="268"/>
    </location>
</feature>
<comment type="subcellular location">
    <subcellularLocation>
        <location evidence="1">Cell membrane</location>
        <topology evidence="1">Multi-pass membrane protein</topology>
    </subcellularLocation>
</comment>
<evidence type="ECO:0000256" key="4">
    <source>
        <dbReference type="ARBA" id="ARBA00022989"/>
    </source>
</evidence>
<keyword evidence="9" id="KW-1185">Reference proteome</keyword>
<evidence type="ECO:0000256" key="5">
    <source>
        <dbReference type="ARBA" id="ARBA00023136"/>
    </source>
</evidence>
<feature type="transmembrane region" description="Helical" evidence="6">
    <location>
        <begin position="647"/>
        <end position="667"/>
    </location>
</feature>
<feature type="transmembrane region" description="Helical" evidence="6">
    <location>
        <begin position="361"/>
        <end position="382"/>
    </location>
</feature>
<evidence type="ECO:0000313" key="9">
    <source>
        <dbReference type="Proteomes" id="UP000002791"/>
    </source>
</evidence>
<feature type="transmembrane region" description="Helical" evidence="6">
    <location>
        <begin position="288"/>
        <end position="309"/>
    </location>
</feature>
<dbReference type="eggNOG" id="COG3127">
    <property type="taxonomic scope" value="Bacteria"/>
</dbReference>
<feature type="transmembrane region" description="Helical" evidence="6">
    <location>
        <begin position="704"/>
        <end position="723"/>
    </location>
</feature>
<dbReference type="GO" id="GO:0005886">
    <property type="term" value="C:plasma membrane"/>
    <property type="evidence" value="ECO:0007669"/>
    <property type="project" value="UniProtKB-SubCell"/>
</dbReference>
<evidence type="ECO:0000313" key="8">
    <source>
        <dbReference type="EMBL" id="EHR61422.1"/>
    </source>
</evidence>
<protein>
    <submittedName>
        <fullName evidence="8">Putative ABC-type transport system involved in lysophospholipase L1 biosynthesis, permease component</fullName>
    </submittedName>
</protein>
<gene>
    <name evidence="8" type="ORF">SaccyDRAFT_2561</name>
</gene>
<dbReference type="AlphaFoldDB" id="H5XEF4"/>
<evidence type="ECO:0000259" key="7">
    <source>
        <dbReference type="Pfam" id="PF02687"/>
    </source>
</evidence>
<organism evidence="8 9">
    <name type="scientific">Saccharomonospora cyanea NA-134</name>
    <dbReference type="NCBI Taxonomy" id="882082"/>
    <lineage>
        <taxon>Bacteria</taxon>
        <taxon>Bacillati</taxon>
        <taxon>Actinomycetota</taxon>
        <taxon>Actinomycetes</taxon>
        <taxon>Pseudonocardiales</taxon>
        <taxon>Pseudonocardiaceae</taxon>
        <taxon>Saccharomonospora</taxon>
    </lineage>
</organism>
<feature type="transmembrane region" description="Helical" evidence="6">
    <location>
        <begin position="413"/>
        <end position="435"/>
    </location>
</feature>
<dbReference type="HOGENOM" id="CLU_021084_0_0_11"/>
<name>H5XEF4_9PSEU</name>
<evidence type="ECO:0000256" key="6">
    <source>
        <dbReference type="SAM" id="Phobius"/>
    </source>
</evidence>
<accession>H5XEF4</accession>
<dbReference type="STRING" id="882082.SaccyDRAFT_2561"/>
<dbReference type="Pfam" id="PF02687">
    <property type="entry name" value="FtsX"/>
    <property type="match status" value="2"/>
</dbReference>
<feature type="transmembrane region" description="Helical" evidence="6">
    <location>
        <begin position="735"/>
        <end position="759"/>
    </location>
</feature>
<evidence type="ECO:0000256" key="2">
    <source>
        <dbReference type="ARBA" id="ARBA00022475"/>
    </source>
</evidence>
<evidence type="ECO:0000256" key="3">
    <source>
        <dbReference type="ARBA" id="ARBA00022692"/>
    </source>
</evidence>
<evidence type="ECO:0000256" key="1">
    <source>
        <dbReference type="ARBA" id="ARBA00004651"/>
    </source>
</evidence>
<dbReference type="OrthoDB" id="3654456at2"/>
<proteinExistence type="predicted"/>
<dbReference type="Proteomes" id="UP000002791">
    <property type="component" value="Chromosome"/>
</dbReference>
<feature type="domain" description="ABC3 transporter permease C-terminal" evidence="7">
    <location>
        <begin position="651"/>
        <end position="760"/>
    </location>
</feature>